<name>A0A7W8UGU0_9HYPH</name>
<reference evidence="2 3" key="1">
    <citation type="submission" date="2020-08" db="EMBL/GenBank/DDBJ databases">
        <title>Genomic Encyclopedia of Type Strains, Phase IV (KMG-V): Genome sequencing to study the core and pangenomes of soil and plant-associated prokaryotes.</title>
        <authorList>
            <person name="Whitman W."/>
        </authorList>
    </citation>
    <scope>NUCLEOTIDE SEQUENCE [LARGE SCALE GENOMIC DNA]</scope>
    <source>
        <strain evidence="2 3">SEMIA 4084</strain>
    </source>
</reference>
<accession>A0A7W8UGU0</accession>
<evidence type="ECO:0000313" key="2">
    <source>
        <dbReference type="EMBL" id="MBB5537915.1"/>
    </source>
</evidence>
<keyword evidence="1" id="KW-0472">Membrane</keyword>
<gene>
    <name evidence="2" type="ORF">GGD55_004636</name>
</gene>
<dbReference type="Proteomes" id="UP000585507">
    <property type="component" value="Unassembled WGS sequence"/>
</dbReference>
<comment type="caution">
    <text evidence="2">The sequence shown here is derived from an EMBL/GenBank/DDBJ whole genome shotgun (WGS) entry which is preliminary data.</text>
</comment>
<keyword evidence="3" id="KW-1185">Reference proteome</keyword>
<keyword evidence="1" id="KW-0812">Transmembrane</keyword>
<keyword evidence="1" id="KW-1133">Transmembrane helix</keyword>
<feature type="transmembrane region" description="Helical" evidence="1">
    <location>
        <begin position="47"/>
        <end position="65"/>
    </location>
</feature>
<evidence type="ECO:0000256" key="1">
    <source>
        <dbReference type="SAM" id="Phobius"/>
    </source>
</evidence>
<proteinExistence type="predicted"/>
<sequence length="78" mass="8173">MCTRGEPAINANDNYLNSGLAEDHRAFGCQSDPGDRKPSLPGSRRRVIAVCLAFAAVGAAGLLWMSHSVDSAAIETGK</sequence>
<protein>
    <submittedName>
        <fullName evidence="2">Uncharacterized protein</fullName>
    </submittedName>
</protein>
<organism evidence="2 3">
    <name type="scientific">Rhizobium giardinii</name>
    <dbReference type="NCBI Taxonomy" id="56731"/>
    <lineage>
        <taxon>Bacteria</taxon>
        <taxon>Pseudomonadati</taxon>
        <taxon>Pseudomonadota</taxon>
        <taxon>Alphaproteobacteria</taxon>
        <taxon>Hyphomicrobiales</taxon>
        <taxon>Rhizobiaceae</taxon>
        <taxon>Rhizobium/Agrobacterium group</taxon>
        <taxon>Rhizobium</taxon>
    </lineage>
</organism>
<dbReference type="EMBL" id="JACHBK010000011">
    <property type="protein sequence ID" value="MBB5537915.1"/>
    <property type="molecule type" value="Genomic_DNA"/>
</dbReference>
<dbReference type="AlphaFoldDB" id="A0A7W8UGU0"/>
<evidence type="ECO:0000313" key="3">
    <source>
        <dbReference type="Proteomes" id="UP000585507"/>
    </source>
</evidence>